<dbReference type="RefSeq" id="WP_007135643.1">
    <property type="nucleotide sequence ID" value="NZ_GL629647.1"/>
</dbReference>
<dbReference type="InterPro" id="IPR017946">
    <property type="entry name" value="PLC-like_Pdiesterase_TIM-brl"/>
</dbReference>
<reference evidence="2 3" key="1">
    <citation type="submission" date="2010-12" db="EMBL/GenBank/DDBJ databases">
        <authorList>
            <person name="Muzny D."/>
            <person name="Qin X."/>
            <person name="Deng J."/>
            <person name="Jiang H."/>
            <person name="Liu Y."/>
            <person name="Qu J."/>
            <person name="Song X.-Z."/>
            <person name="Zhang L."/>
            <person name="Thornton R."/>
            <person name="Coyle M."/>
            <person name="Francisco L."/>
            <person name="Jackson L."/>
            <person name="Javaid M."/>
            <person name="Korchina V."/>
            <person name="Kovar C."/>
            <person name="Mata R."/>
            <person name="Mathew T."/>
            <person name="Ngo R."/>
            <person name="Nguyen L."/>
            <person name="Nguyen N."/>
            <person name="Okwuonu G."/>
            <person name="Ongeri F."/>
            <person name="Pham C."/>
            <person name="Simmons D."/>
            <person name="Wilczek-Boney K."/>
            <person name="Hale W."/>
            <person name="Jakkamsetti A."/>
            <person name="Pham P."/>
            <person name="Ruth R."/>
            <person name="San Lucas F."/>
            <person name="Warren J."/>
            <person name="Zhang J."/>
            <person name="Zhao Z."/>
            <person name="Zhou C."/>
            <person name="Zhu D."/>
            <person name="Lee S."/>
            <person name="Bess C."/>
            <person name="Blankenburg K."/>
            <person name="Forbes L."/>
            <person name="Fu Q."/>
            <person name="Gubbala S."/>
            <person name="Hirani K."/>
            <person name="Jayaseelan J.C."/>
            <person name="Lara F."/>
            <person name="Munidasa M."/>
            <person name="Palculict T."/>
            <person name="Patil S."/>
            <person name="Pu L.-L."/>
            <person name="Saada N."/>
            <person name="Tang L."/>
            <person name="Weissenberger G."/>
            <person name="Zhu Y."/>
            <person name="Hemphill L."/>
            <person name="Shang Y."/>
            <person name="Youmans B."/>
            <person name="Ayvaz T."/>
            <person name="Ross M."/>
            <person name="Santibanez J."/>
            <person name="Aqrawi P."/>
            <person name="Gross S."/>
            <person name="Joshi V."/>
            <person name="Fowler G."/>
            <person name="Nazareth L."/>
            <person name="Reid J."/>
            <person name="Worley K."/>
            <person name="Petrosino J."/>
            <person name="Highlander S."/>
            <person name="Gibbs R."/>
        </authorList>
    </citation>
    <scope>NUCLEOTIDE SEQUENCE [LARGE SCALE GENOMIC DNA]</scope>
    <source>
        <strain evidence="2 3">DSM 15606</strain>
    </source>
</reference>
<dbReference type="PANTHER" id="PTHR46320">
    <property type="entry name" value="GLYCEROPHOSPHODIESTER PHOSPHODIESTERASE 1"/>
    <property type="match status" value="1"/>
</dbReference>
<dbReference type="Pfam" id="PF03009">
    <property type="entry name" value="GDPD"/>
    <property type="match status" value="1"/>
</dbReference>
<evidence type="ECO:0000313" key="3">
    <source>
        <dbReference type="Proteomes" id="UP000003874"/>
    </source>
</evidence>
<keyword evidence="3" id="KW-1185">Reference proteome</keyword>
<name>E6MSC5_9BACT</name>
<dbReference type="CDD" id="cd08566">
    <property type="entry name" value="GDPD_AtGDE_like"/>
    <property type="match status" value="1"/>
</dbReference>
<dbReference type="GO" id="GO:0070291">
    <property type="term" value="P:N-acylethanolamine metabolic process"/>
    <property type="evidence" value="ECO:0007669"/>
    <property type="project" value="TreeGrafter"/>
</dbReference>
<dbReference type="STRING" id="888832.HMPREF9420_2393"/>
<feature type="domain" description="GP-PDE" evidence="1">
    <location>
        <begin position="55"/>
        <end position="251"/>
    </location>
</feature>
<dbReference type="GO" id="GO:0006580">
    <property type="term" value="P:ethanolamine metabolic process"/>
    <property type="evidence" value="ECO:0007669"/>
    <property type="project" value="TreeGrafter"/>
</dbReference>
<dbReference type="PANTHER" id="PTHR46320:SF1">
    <property type="entry name" value="GLYCEROPHOSPHODIESTER PHOSPHODIESTERASE 1"/>
    <property type="match status" value="1"/>
</dbReference>
<sequence length="251" mass="28491">MKRIFLLFLVLAFLRISIYAQHSFPPTHWCNTTEGWKTKGCRALYGMKFEEKEKVIAIPHRGSWGLPGVPENCMTAIDSAYTQGYMFVEVDVILTADKKLFLCHDQQTNRMTSLPPTFSADGNLFDNGTFVRNLSWFSPTLNKVPDIQAVNYPSFPAINTAHYKDRFNNITNYLTNTFEDVCDYMKSHDIIVALDIKTGSMKDLVTKKEYLEAISIALRIAEEKNVLSKLILKPGSSGQVTVDEIQAYLEP</sequence>
<dbReference type="eggNOG" id="COG0584">
    <property type="taxonomic scope" value="Bacteria"/>
</dbReference>
<dbReference type="SUPFAM" id="SSF51695">
    <property type="entry name" value="PLC-like phosphodiesterases"/>
    <property type="match status" value="1"/>
</dbReference>
<dbReference type="GO" id="GO:0005886">
    <property type="term" value="C:plasma membrane"/>
    <property type="evidence" value="ECO:0007669"/>
    <property type="project" value="TreeGrafter"/>
</dbReference>
<dbReference type="Proteomes" id="UP000003874">
    <property type="component" value="Unassembled WGS sequence"/>
</dbReference>
<dbReference type="GO" id="GO:0006644">
    <property type="term" value="P:phospholipid metabolic process"/>
    <property type="evidence" value="ECO:0007669"/>
    <property type="project" value="TreeGrafter"/>
</dbReference>
<feature type="non-terminal residue" evidence="2">
    <location>
        <position position="251"/>
    </location>
</feature>
<evidence type="ECO:0000259" key="1">
    <source>
        <dbReference type="PROSITE" id="PS51704"/>
    </source>
</evidence>
<dbReference type="InterPro" id="IPR030395">
    <property type="entry name" value="GP_PDE_dom"/>
</dbReference>
<dbReference type="Gene3D" id="3.20.20.190">
    <property type="entry name" value="Phosphatidylinositol (PI) phosphodiesterase"/>
    <property type="match status" value="1"/>
</dbReference>
<dbReference type="AlphaFoldDB" id="E6MSC5"/>
<evidence type="ECO:0000313" key="2">
    <source>
        <dbReference type="EMBL" id="EFV03472.1"/>
    </source>
</evidence>
<accession>E6MSC5</accession>
<dbReference type="GO" id="GO:0008889">
    <property type="term" value="F:glycerophosphodiester phosphodiesterase activity"/>
    <property type="evidence" value="ECO:0007669"/>
    <property type="project" value="TreeGrafter"/>
</dbReference>
<protein>
    <recommendedName>
        <fullName evidence="1">GP-PDE domain-containing protein</fullName>
    </recommendedName>
</protein>
<proteinExistence type="predicted"/>
<dbReference type="HOGENOM" id="CLU_1113354_0_0_10"/>
<comment type="caution">
    <text evidence="2">The sequence shown here is derived from an EMBL/GenBank/DDBJ whole genome shotgun (WGS) entry which is preliminary data.</text>
</comment>
<organism evidence="2 3">
    <name type="scientific">Segatella salivae DSM 15606</name>
    <dbReference type="NCBI Taxonomy" id="888832"/>
    <lineage>
        <taxon>Bacteria</taxon>
        <taxon>Pseudomonadati</taxon>
        <taxon>Bacteroidota</taxon>
        <taxon>Bacteroidia</taxon>
        <taxon>Bacteroidales</taxon>
        <taxon>Prevotellaceae</taxon>
        <taxon>Segatella</taxon>
    </lineage>
</organism>
<gene>
    <name evidence="2" type="ORF">HMPREF9420_2393</name>
</gene>
<dbReference type="EMBL" id="AEQO01000183">
    <property type="protein sequence ID" value="EFV03472.1"/>
    <property type="molecule type" value="Genomic_DNA"/>
</dbReference>
<dbReference type="PROSITE" id="PS51704">
    <property type="entry name" value="GP_PDE"/>
    <property type="match status" value="1"/>
</dbReference>